<dbReference type="Gene3D" id="3.30.420.10">
    <property type="entry name" value="Ribonuclease H-like superfamily/Ribonuclease H"/>
    <property type="match status" value="1"/>
</dbReference>
<reference evidence="1" key="1">
    <citation type="submission" date="2022-03" db="EMBL/GenBank/DDBJ databases">
        <authorList>
            <person name="Martin H S."/>
        </authorList>
    </citation>
    <scope>NUCLEOTIDE SEQUENCE</scope>
</reference>
<dbReference type="EMBL" id="OW152816">
    <property type="protein sequence ID" value="CAH2067105.1"/>
    <property type="molecule type" value="Genomic_DNA"/>
</dbReference>
<accession>A0ABN8IYH4</accession>
<dbReference type="InterPro" id="IPR052055">
    <property type="entry name" value="Hepadnavirus_pol/RT"/>
</dbReference>
<evidence type="ECO:0008006" key="3">
    <source>
        <dbReference type="Google" id="ProtNLM"/>
    </source>
</evidence>
<organism evidence="1 2">
    <name type="scientific">Iphiclides podalirius</name>
    <name type="common">scarce swallowtail</name>
    <dbReference type="NCBI Taxonomy" id="110791"/>
    <lineage>
        <taxon>Eukaryota</taxon>
        <taxon>Metazoa</taxon>
        <taxon>Ecdysozoa</taxon>
        <taxon>Arthropoda</taxon>
        <taxon>Hexapoda</taxon>
        <taxon>Insecta</taxon>
        <taxon>Pterygota</taxon>
        <taxon>Neoptera</taxon>
        <taxon>Endopterygota</taxon>
        <taxon>Lepidoptera</taxon>
        <taxon>Glossata</taxon>
        <taxon>Ditrysia</taxon>
        <taxon>Papilionoidea</taxon>
        <taxon>Papilionidae</taxon>
        <taxon>Papilioninae</taxon>
        <taxon>Iphiclides</taxon>
    </lineage>
</organism>
<dbReference type="PANTHER" id="PTHR33050">
    <property type="entry name" value="REVERSE TRANSCRIPTASE DOMAIN-CONTAINING PROTEIN"/>
    <property type="match status" value="1"/>
</dbReference>
<dbReference type="Proteomes" id="UP000837857">
    <property type="component" value="Chromosome 4"/>
</dbReference>
<evidence type="ECO:0000313" key="2">
    <source>
        <dbReference type="Proteomes" id="UP000837857"/>
    </source>
</evidence>
<protein>
    <recommendedName>
        <fullName evidence="3">Reverse transcriptase RNase H-like domain-containing protein</fullName>
    </recommendedName>
</protein>
<dbReference type="PANTHER" id="PTHR33050:SF7">
    <property type="entry name" value="RIBONUCLEASE H"/>
    <property type="match status" value="1"/>
</dbReference>
<evidence type="ECO:0000313" key="1">
    <source>
        <dbReference type="EMBL" id="CAH2067105.1"/>
    </source>
</evidence>
<keyword evidence="2" id="KW-1185">Reference proteome</keyword>
<dbReference type="InterPro" id="IPR036397">
    <property type="entry name" value="RNaseH_sf"/>
</dbReference>
<name>A0ABN8IYH4_9NEOP</name>
<feature type="non-terminal residue" evidence="1">
    <location>
        <position position="302"/>
    </location>
</feature>
<sequence length="302" mass="34538">MIEELSWWLDNIDQSSPIYYPTPTVFITTVRYCSPTLVGCVADKGWGAIANGQHLWGLWAPRQQKWHSNQKELWTVYEVLSRLGPKIQGKSLMLQTDNRTSVAYVMKQGGTKSLILLQTVTKILELCRKLRCHITARYIPGQYNGIADGLSRARALPEWHLNKIALKAILQELGYPEIDLFASKNSAIVPAYVSEDATDEKSQFTDAFSRTWRYQLGWIFPPPALIPQVLRHLKLSEGHYLLVTPTWSRAFWEPEVRRRAMGSPFRIRNLQSNLVDLRTNQPPPEVDKLNLVVWKVQGGQAN</sequence>
<gene>
    <name evidence="1" type="ORF">IPOD504_LOCUS13728</name>
</gene>
<dbReference type="CDD" id="cd09275">
    <property type="entry name" value="RNase_HI_RT_DIRS1"/>
    <property type="match status" value="1"/>
</dbReference>
<proteinExistence type="predicted"/>